<proteinExistence type="predicted"/>
<name>A0A914DWM6_9BILA</name>
<keyword evidence="2" id="KW-1185">Reference proteome</keyword>
<organism evidence="2 3">
    <name type="scientific">Acrobeloides nanus</name>
    <dbReference type="NCBI Taxonomy" id="290746"/>
    <lineage>
        <taxon>Eukaryota</taxon>
        <taxon>Metazoa</taxon>
        <taxon>Ecdysozoa</taxon>
        <taxon>Nematoda</taxon>
        <taxon>Chromadorea</taxon>
        <taxon>Rhabditida</taxon>
        <taxon>Tylenchina</taxon>
        <taxon>Cephalobomorpha</taxon>
        <taxon>Cephaloboidea</taxon>
        <taxon>Cephalobidae</taxon>
        <taxon>Acrobeloides</taxon>
    </lineage>
</organism>
<feature type="coiled-coil region" evidence="1">
    <location>
        <begin position="527"/>
        <end position="564"/>
    </location>
</feature>
<dbReference type="WBParaSite" id="ACRNAN_scaffold4057.g27198.t1">
    <property type="protein sequence ID" value="ACRNAN_scaffold4057.g27198.t1"/>
    <property type="gene ID" value="ACRNAN_scaffold4057.g27198"/>
</dbReference>
<evidence type="ECO:0000313" key="2">
    <source>
        <dbReference type="Proteomes" id="UP000887540"/>
    </source>
</evidence>
<evidence type="ECO:0000256" key="1">
    <source>
        <dbReference type="SAM" id="Coils"/>
    </source>
</evidence>
<sequence length="653" mass="73667">MDDLIITAYRDLGVLCFDGIALKLFYVDPTSNTEFSRLLSTIKLHPSLPKSIKINRILPNANGSKVALVSEKATFLVNINEDFWAYCSVADTSGFNKLQSEYFSETELLHPNISLGKNPPTIRCCRWYRPSQISIHGPSRKCYFGILYSDNILRIYNAADNFDHPLVSIDFQALLFQPEENPRFRTAVGVGLNFQMTAFDFGPTFSRSDTALGSILATDSEGDLYFSVFNFEGMKNFAPVGPLRFKTKFRNALISDVCDMVLIQHPLSSTIPFENGENIFDVFIYDSLELPTPLTGTVSLHNENVIPGQYIVLNGNQVYTIDINPWLSDCYQMMTGRDNLNNMLPLSKQSMVRHVFMSLAPRSDKENIQPTTSQSSKTLSSNEFESNLIRCIASYESASASETISTKNVIFMAITNSGRLFVNTIRHSLLPSATQNFDALEQKQKILIKGPTLYDDILGMMPSKESFPVVSLEKFVDEDRLKIATNITKSLITKLNEKNLVLNETDNRVRQLIAHFSVISQSRVEIYKRLQNLLNAYAILKENLAQKRDSLKRMESRMDIASKRIVSTTAPLTEAQKEVLQRLGEIAKKLHKMTKENAQENMKILEERQQLMGSTKAFQASGRAQKFMLSKNSQEIARLTQSISKIDSTLSSL</sequence>
<evidence type="ECO:0000313" key="3">
    <source>
        <dbReference type="WBParaSite" id="ACRNAN_scaffold4057.g27198.t1"/>
    </source>
</evidence>
<protein>
    <submittedName>
        <fullName evidence="3">Nuclear pore complex protein Nup88</fullName>
    </submittedName>
</protein>
<accession>A0A914DWM6</accession>
<reference evidence="3" key="1">
    <citation type="submission" date="2022-11" db="UniProtKB">
        <authorList>
            <consortium name="WormBaseParasite"/>
        </authorList>
    </citation>
    <scope>IDENTIFICATION</scope>
</reference>
<dbReference type="Proteomes" id="UP000887540">
    <property type="component" value="Unplaced"/>
</dbReference>
<dbReference type="AlphaFoldDB" id="A0A914DWM6"/>
<keyword evidence="1" id="KW-0175">Coiled coil</keyword>